<dbReference type="Pfam" id="PF00479">
    <property type="entry name" value="G6PD_N"/>
    <property type="match status" value="1"/>
</dbReference>
<dbReference type="Gene3D" id="3.40.50.720">
    <property type="entry name" value="NAD(P)-binding Rossmann-like Domain"/>
    <property type="match status" value="1"/>
</dbReference>
<dbReference type="PANTHER" id="PTHR23429">
    <property type="entry name" value="GLUCOSE-6-PHOSPHATE 1-DEHYDROGENASE G6PD"/>
    <property type="match status" value="1"/>
</dbReference>
<evidence type="ECO:0000313" key="11">
    <source>
        <dbReference type="Proteomes" id="UP000023435"/>
    </source>
</evidence>
<dbReference type="InterPro" id="IPR001282">
    <property type="entry name" value="G6P_DH"/>
</dbReference>
<feature type="binding site" evidence="7">
    <location>
        <position position="61"/>
    </location>
    <ligand>
        <name>NADP(+)</name>
        <dbReference type="ChEBI" id="CHEBI:58349"/>
    </ligand>
</feature>
<comment type="pathway">
    <text evidence="1 7">Carbohydrate degradation; pentose phosphate pathway; D-ribulose 5-phosphate from D-glucose 6-phosphate (oxidative stage): step 1/3.</text>
</comment>
<feature type="active site" description="Proton acceptor" evidence="7">
    <location>
        <position position="251"/>
    </location>
</feature>
<dbReference type="EC" id="1.1.1.49" evidence="7"/>
<organism evidence="10 11">
    <name type="scientific">Lysobacter capsici AZ78</name>
    <dbReference type="NCBI Taxonomy" id="1444315"/>
    <lineage>
        <taxon>Bacteria</taxon>
        <taxon>Pseudomonadati</taxon>
        <taxon>Pseudomonadota</taxon>
        <taxon>Gammaproteobacteria</taxon>
        <taxon>Lysobacterales</taxon>
        <taxon>Lysobacteraceae</taxon>
        <taxon>Lysobacter</taxon>
    </lineage>
</organism>
<dbReference type="InterPro" id="IPR036291">
    <property type="entry name" value="NAD(P)-bd_dom_sf"/>
</dbReference>
<dbReference type="GO" id="GO:0050661">
    <property type="term" value="F:NADP binding"/>
    <property type="evidence" value="ECO:0007669"/>
    <property type="project" value="UniProtKB-UniRule"/>
</dbReference>
<feature type="binding site" evidence="7">
    <location>
        <position position="227"/>
    </location>
    <ligand>
        <name>substrate</name>
    </ligand>
</feature>
<dbReference type="PANTHER" id="PTHR23429:SF0">
    <property type="entry name" value="GLUCOSE-6-PHOSPHATE 1-DEHYDROGENASE"/>
    <property type="match status" value="1"/>
</dbReference>
<keyword evidence="5 7" id="KW-0560">Oxidoreductase</keyword>
<gene>
    <name evidence="7" type="primary">zwf</name>
    <name evidence="10" type="ORF">AZ78_2856</name>
</gene>
<evidence type="ECO:0000256" key="6">
    <source>
        <dbReference type="ARBA" id="ARBA00023277"/>
    </source>
</evidence>
<dbReference type="PRINTS" id="PR00079">
    <property type="entry name" value="G6PDHDRGNASE"/>
</dbReference>
<dbReference type="SUPFAM" id="SSF51735">
    <property type="entry name" value="NAD(P)-binding Rossmann-fold domains"/>
    <property type="match status" value="1"/>
</dbReference>
<dbReference type="SUPFAM" id="SSF55347">
    <property type="entry name" value="Glyceraldehyde-3-phosphate dehydrogenase-like, C-terminal domain"/>
    <property type="match status" value="1"/>
</dbReference>
<comment type="catalytic activity">
    <reaction evidence="7">
        <text>D-glucose 6-phosphate + NADP(+) = 6-phospho-D-glucono-1,5-lactone + NADPH + H(+)</text>
        <dbReference type="Rhea" id="RHEA:15841"/>
        <dbReference type="ChEBI" id="CHEBI:15378"/>
        <dbReference type="ChEBI" id="CHEBI:57783"/>
        <dbReference type="ChEBI" id="CHEBI:57955"/>
        <dbReference type="ChEBI" id="CHEBI:58349"/>
        <dbReference type="ChEBI" id="CHEBI:61548"/>
        <dbReference type="EC" id="1.1.1.49"/>
    </reaction>
</comment>
<name>A0A108UA10_9GAMM</name>
<dbReference type="NCBIfam" id="NF009492">
    <property type="entry name" value="PRK12853.1-3"/>
    <property type="match status" value="1"/>
</dbReference>
<dbReference type="OrthoDB" id="9802739at2"/>
<feature type="binding site" evidence="7">
    <location>
        <position position="189"/>
    </location>
    <ligand>
        <name>substrate</name>
    </ligand>
</feature>
<dbReference type="Proteomes" id="UP000023435">
    <property type="component" value="Unassembled WGS sequence"/>
</dbReference>
<dbReference type="GO" id="GO:0009051">
    <property type="term" value="P:pentose-phosphate shunt, oxidative branch"/>
    <property type="evidence" value="ECO:0007669"/>
    <property type="project" value="TreeGrafter"/>
</dbReference>
<keyword evidence="3 7" id="KW-0313">Glucose metabolism</keyword>
<dbReference type="GO" id="GO:0006006">
    <property type="term" value="P:glucose metabolic process"/>
    <property type="evidence" value="ECO:0007669"/>
    <property type="project" value="UniProtKB-KW"/>
</dbReference>
<evidence type="ECO:0000256" key="2">
    <source>
        <dbReference type="ARBA" id="ARBA00009975"/>
    </source>
</evidence>
<keyword evidence="4 7" id="KW-0521">NADP</keyword>
<evidence type="ECO:0000313" key="10">
    <source>
        <dbReference type="EMBL" id="KWS05305.1"/>
    </source>
</evidence>
<proteinExistence type="inferred from homology"/>
<evidence type="ECO:0000256" key="5">
    <source>
        <dbReference type="ARBA" id="ARBA00023002"/>
    </source>
</evidence>
<dbReference type="InterPro" id="IPR022675">
    <property type="entry name" value="G6P_DH_C"/>
</dbReference>
<evidence type="ECO:0000259" key="8">
    <source>
        <dbReference type="Pfam" id="PF00479"/>
    </source>
</evidence>
<dbReference type="RefSeq" id="WP_051546951.1">
    <property type="nucleotide sequence ID" value="NZ_JAJA02000001.1"/>
</dbReference>
<comment type="similarity">
    <text evidence="2 7">Belongs to the glucose-6-phosphate dehydrogenase family.</text>
</comment>
<keyword evidence="11" id="KW-1185">Reference proteome</keyword>
<dbReference type="NCBIfam" id="TIGR00871">
    <property type="entry name" value="zwf"/>
    <property type="match status" value="1"/>
</dbReference>
<feature type="domain" description="Glucose-6-phosphate dehydrogenase C-terminal" evidence="9">
    <location>
        <begin position="201"/>
        <end position="501"/>
    </location>
</feature>
<evidence type="ECO:0000256" key="3">
    <source>
        <dbReference type="ARBA" id="ARBA00022526"/>
    </source>
</evidence>
<dbReference type="AlphaFoldDB" id="A0A108UA10"/>
<dbReference type="InterPro" id="IPR019796">
    <property type="entry name" value="G6P_DH_AS"/>
</dbReference>
<comment type="caution">
    <text evidence="10">The sequence shown here is derived from an EMBL/GenBank/DDBJ whole genome shotgun (WGS) entry which is preliminary data.</text>
</comment>
<evidence type="ECO:0000259" key="9">
    <source>
        <dbReference type="Pfam" id="PF02781"/>
    </source>
</evidence>
<dbReference type="EMBL" id="JAJA02000001">
    <property type="protein sequence ID" value="KWS05305.1"/>
    <property type="molecule type" value="Genomic_DNA"/>
</dbReference>
<dbReference type="Pfam" id="PF02781">
    <property type="entry name" value="G6PD_C"/>
    <property type="match status" value="1"/>
</dbReference>
<evidence type="ECO:0000256" key="1">
    <source>
        <dbReference type="ARBA" id="ARBA00004937"/>
    </source>
</evidence>
<dbReference type="HAMAP" id="MF_00966">
    <property type="entry name" value="G6PD"/>
    <property type="match status" value="1"/>
</dbReference>
<evidence type="ECO:0000256" key="4">
    <source>
        <dbReference type="ARBA" id="ARBA00022857"/>
    </source>
</evidence>
<dbReference type="GO" id="GO:0004345">
    <property type="term" value="F:glucose-6-phosphate dehydrogenase activity"/>
    <property type="evidence" value="ECO:0007669"/>
    <property type="project" value="UniProtKB-UniRule"/>
</dbReference>
<accession>A0A108UA10</accession>
<dbReference type="InterPro" id="IPR022674">
    <property type="entry name" value="G6P_DH_NAD-bd"/>
</dbReference>
<evidence type="ECO:0000256" key="7">
    <source>
        <dbReference type="HAMAP-Rule" id="MF_00966"/>
    </source>
</evidence>
<dbReference type="GO" id="GO:0005829">
    <property type="term" value="C:cytosol"/>
    <property type="evidence" value="ECO:0007669"/>
    <property type="project" value="TreeGrafter"/>
</dbReference>
<dbReference type="PIRSF" id="PIRSF000110">
    <property type="entry name" value="G6PD"/>
    <property type="match status" value="1"/>
</dbReference>
<feature type="binding site" evidence="7">
    <location>
        <position position="349"/>
    </location>
    <ligand>
        <name>substrate</name>
    </ligand>
</feature>
<dbReference type="UniPathway" id="UPA00115">
    <property type="reaction ID" value="UER00408"/>
</dbReference>
<dbReference type="Gene3D" id="3.30.360.10">
    <property type="entry name" value="Dihydrodipicolinate Reductase, domain 2"/>
    <property type="match status" value="1"/>
</dbReference>
<feature type="binding site" evidence="7">
    <location>
        <position position="246"/>
    </location>
    <ligand>
        <name>substrate</name>
    </ligand>
</feature>
<feature type="binding site" evidence="7">
    <location>
        <begin position="104"/>
        <end position="105"/>
    </location>
    <ligand>
        <name>NADP(+)</name>
        <dbReference type="ChEBI" id="CHEBI:58349"/>
    </ligand>
</feature>
<comment type="function">
    <text evidence="7">Catalyzes the oxidation of glucose 6-phosphate to 6-phosphogluconolactone.</text>
</comment>
<comment type="caution">
    <text evidence="7">Lacks conserved residue(s) required for the propagation of feature annotation.</text>
</comment>
<feature type="domain" description="Glucose-6-phosphate dehydrogenase NAD-binding" evidence="8">
    <location>
        <begin position="24"/>
        <end position="198"/>
    </location>
</feature>
<reference evidence="10 11" key="1">
    <citation type="journal article" date="2014" name="Genome Announc.">
        <title>Draft Genome Sequence of Lysobacter capsici AZ78, a Bacterium Antagonistic to Plant-Pathogenic Oomycetes.</title>
        <authorList>
            <person name="Puopolo G."/>
            <person name="Sonego P."/>
            <person name="Engelen K."/>
            <person name="Pertot I."/>
        </authorList>
    </citation>
    <scope>NUCLEOTIDE SEQUENCE [LARGE SCALE GENOMIC DNA]</scope>
    <source>
        <strain evidence="10 11">AZ78</strain>
    </source>
</reference>
<dbReference type="PROSITE" id="PS00069">
    <property type="entry name" value="G6P_DEHYDROGENASE"/>
    <property type="match status" value="1"/>
</dbReference>
<keyword evidence="6 7" id="KW-0119">Carbohydrate metabolism</keyword>
<sequence length="505" mass="55588">MSVYTVPNTSQAPHLAPLAPFDLVIFGGTGDLALRKLLPALFHRYADGQIVAGTRIVAIARDTQSDADYRGRVREALAKFANLDARESAAIDGFLDLLLYRRLDLSSDGGWPEFAAEFSGDERVRVFYLAVGPDLFGIVGDRLQSHRLVGPKTRVVVEKPLGKDGASANAINDALGRVFNETQIFRIDHYLGKETVQNLTALRFGNALFEPLWKAEHIDHVQITVAETVGVESRAPYYDKSGALRDMVQNHLLQLLCLVAMEPPSSLAADAIRDEKLKVLRALRPIVNGNAAQSTVRGQYKAGAVDGAAVPGYAHELGAQSLTETFVAIKAEVKNWRWAGVPFYLRTGKRLGERVSEIVVTFRQVPHSIFEELTEQDPSSRLAPNKLVLRLQPDEGVKLWLMNKVPGPGGLRLRHVPLDMSFAAAFGGRQADAYERLLMDVVRGNPMLFMRRDEVDAAWKWIDPIRAAWAASADAPRPYTAGSWGPSAAVALIERDGRTWHEDAG</sequence>
<feature type="binding site" evidence="7">
    <location>
        <position position="159"/>
    </location>
    <ligand>
        <name>NADP(+)</name>
        <dbReference type="ChEBI" id="CHEBI:58349"/>
    </ligand>
</feature>
<protein>
    <recommendedName>
        <fullName evidence="7">Glucose-6-phosphate 1-dehydrogenase</fullName>
        <shortName evidence="7">G6PD</shortName>
        <ecNumber evidence="7">1.1.1.49</ecNumber>
    </recommendedName>
</protein>
<feature type="binding site" evidence="7">
    <location>
        <position position="193"/>
    </location>
    <ligand>
        <name>substrate</name>
    </ligand>
</feature>